<reference evidence="2 3" key="1">
    <citation type="submission" date="2019-03" db="EMBL/GenBank/DDBJ databases">
        <title>First draft genome of Liparis tanakae, snailfish: a comprehensive survey of snailfish specific genes.</title>
        <authorList>
            <person name="Kim W."/>
            <person name="Song I."/>
            <person name="Jeong J.-H."/>
            <person name="Kim D."/>
            <person name="Kim S."/>
            <person name="Ryu S."/>
            <person name="Song J.Y."/>
            <person name="Lee S.K."/>
        </authorList>
    </citation>
    <scope>NUCLEOTIDE SEQUENCE [LARGE SCALE GENOMIC DNA]</scope>
    <source>
        <tissue evidence="2">Muscle</tissue>
    </source>
</reference>
<keyword evidence="3" id="KW-1185">Reference proteome</keyword>
<evidence type="ECO:0000313" key="3">
    <source>
        <dbReference type="Proteomes" id="UP000314294"/>
    </source>
</evidence>
<dbReference type="AlphaFoldDB" id="A0A4Z2IRH5"/>
<accession>A0A4Z2IRH5</accession>
<evidence type="ECO:0000313" key="2">
    <source>
        <dbReference type="EMBL" id="TNN80357.1"/>
    </source>
</evidence>
<sequence length="153" mass="17825">MPWTRHEPLKLMNPPEKEHRREMTAGPPDTSYLRDGDREVEQITFKNPVYRLPKQQQEPGDDEEFLHGVVLQSSAISRRYDELWPTIPPEAFTIKLWQPVDSHVPDAPALRTHLLFLTSGHRDARKSRNREHDKHHGQVSSHTITPMSLTEQL</sequence>
<name>A0A4Z2IRH5_9TELE</name>
<dbReference type="Proteomes" id="UP000314294">
    <property type="component" value="Unassembled WGS sequence"/>
</dbReference>
<dbReference type="EMBL" id="SRLO01000055">
    <property type="protein sequence ID" value="TNN80357.1"/>
    <property type="molecule type" value="Genomic_DNA"/>
</dbReference>
<comment type="caution">
    <text evidence="2">The sequence shown here is derived from an EMBL/GenBank/DDBJ whole genome shotgun (WGS) entry which is preliminary data.</text>
</comment>
<organism evidence="2 3">
    <name type="scientific">Liparis tanakae</name>
    <name type="common">Tanaka's snailfish</name>
    <dbReference type="NCBI Taxonomy" id="230148"/>
    <lineage>
        <taxon>Eukaryota</taxon>
        <taxon>Metazoa</taxon>
        <taxon>Chordata</taxon>
        <taxon>Craniata</taxon>
        <taxon>Vertebrata</taxon>
        <taxon>Euteleostomi</taxon>
        <taxon>Actinopterygii</taxon>
        <taxon>Neopterygii</taxon>
        <taxon>Teleostei</taxon>
        <taxon>Neoteleostei</taxon>
        <taxon>Acanthomorphata</taxon>
        <taxon>Eupercaria</taxon>
        <taxon>Perciformes</taxon>
        <taxon>Cottioidei</taxon>
        <taxon>Cottales</taxon>
        <taxon>Liparidae</taxon>
        <taxon>Liparis</taxon>
    </lineage>
</organism>
<protein>
    <submittedName>
        <fullName evidence="2">Uncharacterized protein</fullName>
    </submittedName>
</protein>
<proteinExistence type="predicted"/>
<feature type="region of interest" description="Disordered" evidence="1">
    <location>
        <begin position="123"/>
        <end position="153"/>
    </location>
</feature>
<feature type="region of interest" description="Disordered" evidence="1">
    <location>
        <begin position="1"/>
        <end position="36"/>
    </location>
</feature>
<evidence type="ECO:0000256" key="1">
    <source>
        <dbReference type="SAM" id="MobiDB-lite"/>
    </source>
</evidence>
<gene>
    <name evidence="2" type="ORF">EYF80_009381</name>
</gene>
<feature type="compositionally biased region" description="Basic and acidic residues" evidence="1">
    <location>
        <begin position="1"/>
        <end position="23"/>
    </location>
</feature>
<feature type="compositionally biased region" description="Polar residues" evidence="1">
    <location>
        <begin position="138"/>
        <end position="153"/>
    </location>
</feature>